<dbReference type="Pfam" id="PF18917">
    <property type="entry name" value="LiaI-LiaF-like_TM1"/>
    <property type="match status" value="1"/>
</dbReference>
<protein>
    <recommendedName>
        <fullName evidence="2">LiaI-LiaF-like transmembrane region domain-containing protein</fullName>
    </recommendedName>
</protein>
<dbReference type="AlphaFoldDB" id="A0A0K9GWW7"/>
<proteinExistence type="predicted"/>
<keyword evidence="1" id="KW-0472">Membrane</keyword>
<evidence type="ECO:0000313" key="4">
    <source>
        <dbReference type="Proteomes" id="UP000037146"/>
    </source>
</evidence>
<dbReference type="PATRIC" id="fig|1679170.3.peg.4004"/>
<keyword evidence="4" id="KW-1185">Reference proteome</keyword>
<feature type="transmembrane region" description="Helical" evidence="1">
    <location>
        <begin position="142"/>
        <end position="158"/>
    </location>
</feature>
<reference evidence="4" key="1">
    <citation type="submission" date="2015-07" db="EMBL/GenBank/DDBJ databases">
        <title>Genome sequencing project for genomic taxonomy and phylogenomics of Bacillus-like bacteria.</title>
        <authorList>
            <person name="Liu B."/>
            <person name="Wang J."/>
            <person name="Zhu Y."/>
            <person name="Liu G."/>
            <person name="Chen Q."/>
            <person name="Chen Z."/>
            <person name="Lan J."/>
            <person name="Che J."/>
            <person name="Ge C."/>
            <person name="Shi H."/>
            <person name="Pan Z."/>
            <person name="Liu X."/>
        </authorList>
    </citation>
    <scope>NUCLEOTIDE SEQUENCE [LARGE SCALE GENOMIC DNA]</scope>
    <source>
        <strain evidence="4">FJAT-27997</strain>
    </source>
</reference>
<sequence length="161" mass="17767">MKTQRMFPGIILLGFGLYFLLQQYHLILFEGFFNWPTVLCIIGAAFLGEAYGGKQAHAILPGVILFGTGLHFHLVGSLAFWPNHIGVLLLIVAIGFLLQASKTKSSLSQGVLLLIIAIITVYYDQLISLFGLSETTLANSASYWPFLVMGLGIYILFIKKK</sequence>
<dbReference type="RefSeq" id="WP_049682478.1">
    <property type="nucleotide sequence ID" value="NZ_LFZW01000001.1"/>
</dbReference>
<gene>
    <name evidence="3" type="ORF">AC625_17625</name>
</gene>
<dbReference type="Proteomes" id="UP000037146">
    <property type="component" value="Unassembled WGS sequence"/>
</dbReference>
<accession>A0A0K9GWW7</accession>
<dbReference type="STRING" id="1679170.AC625_17625"/>
<evidence type="ECO:0000256" key="1">
    <source>
        <dbReference type="SAM" id="Phobius"/>
    </source>
</evidence>
<name>A0A0K9GWW7_9BACI</name>
<keyword evidence="1" id="KW-0812">Transmembrane</keyword>
<keyword evidence="1" id="KW-1133">Transmembrane helix</keyword>
<dbReference type="EMBL" id="LFZW01000001">
    <property type="protein sequence ID" value="KMY51128.1"/>
    <property type="molecule type" value="Genomic_DNA"/>
</dbReference>
<comment type="caution">
    <text evidence="3">The sequence shown here is derived from an EMBL/GenBank/DDBJ whole genome shotgun (WGS) entry which is preliminary data.</text>
</comment>
<feature type="transmembrane region" description="Helical" evidence="1">
    <location>
        <begin position="7"/>
        <end position="26"/>
    </location>
</feature>
<evidence type="ECO:0000313" key="3">
    <source>
        <dbReference type="EMBL" id="KMY51128.1"/>
    </source>
</evidence>
<feature type="transmembrane region" description="Helical" evidence="1">
    <location>
        <begin position="81"/>
        <end position="98"/>
    </location>
</feature>
<evidence type="ECO:0000259" key="2">
    <source>
        <dbReference type="Pfam" id="PF18917"/>
    </source>
</evidence>
<feature type="transmembrane region" description="Helical" evidence="1">
    <location>
        <begin position="32"/>
        <end position="51"/>
    </location>
</feature>
<organism evidence="3 4">
    <name type="scientific">Peribacillus loiseleuriae</name>
    <dbReference type="NCBI Taxonomy" id="1679170"/>
    <lineage>
        <taxon>Bacteria</taxon>
        <taxon>Bacillati</taxon>
        <taxon>Bacillota</taxon>
        <taxon>Bacilli</taxon>
        <taxon>Bacillales</taxon>
        <taxon>Bacillaceae</taxon>
        <taxon>Peribacillus</taxon>
    </lineage>
</organism>
<dbReference type="InterPro" id="IPR043726">
    <property type="entry name" value="LiaI-LiaF-like_TM1"/>
</dbReference>
<feature type="transmembrane region" description="Helical" evidence="1">
    <location>
        <begin position="58"/>
        <end position="75"/>
    </location>
</feature>
<dbReference type="OrthoDB" id="2989824at2"/>
<feature type="transmembrane region" description="Helical" evidence="1">
    <location>
        <begin position="110"/>
        <end position="130"/>
    </location>
</feature>
<feature type="domain" description="LiaI-LiaF-like transmembrane region" evidence="2">
    <location>
        <begin position="6"/>
        <end position="47"/>
    </location>
</feature>